<dbReference type="Proteomes" id="UP001185792">
    <property type="component" value="Unassembled WGS sequence"/>
</dbReference>
<dbReference type="PANTHER" id="PTHR34075:SF5">
    <property type="entry name" value="BLR3430 PROTEIN"/>
    <property type="match status" value="1"/>
</dbReference>
<keyword evidence="4" id="KW-1185">Reference proteome</keyword>
<dbReference type="EMBL" id="JAWLUM010000004">
    <property type="protein sequence ID" value="MDV7136518.1"/>
    <property type="molecule type" value="Genomic_DNA"/>
</dbReference>
<sequence>MTGTTQPPSGRMKPIVDDLTRPYWESASRGALAIQRCGRCERFIHAPVARCPGCHRGDALEWGDMSGKGTIYSRITVHGSRIAGYRDRPPHVVAMIELDEQPRLFVITNVTDCAPADVAVGARVEVHFDDTVDGVTLPQFRLIEE</sequence>
<evidence type="ECO:0000313" key="4">
    <source>
        <dbReference type="Proteomes" id="UP001185792"/>
    </source>
</evidence>
<proteinExistence type="predicted"/>
<feature type="domain" description="ChsH2 C-terminal OB-fold" evidence="1">
    <location>
        <begin position="62"/>
        <end position="129"/>
    </location>
</feature>
<reference evidence="3 4" key="1">
    <citation type="submission" date="2023-10" db="EMBL/GenBank/DDBJ databases">
        <title>Development of a sustainable strategy for remediation of hydrocarbon-contaminated territories based on the waste exchange concept.</title>
        <authorList>
            <person name="Krivoruchko A."/>
        </authorList>
    </citation>
    <scope>NUCLEOTIDE SEQUENCE [LARGE SCALE GENOMIC DNA]</scope>
    <source>
        <strain evidence="3 4">IEGM 1236</strain>
    </source>
</reference>
<dbReference type="Pfam" id="PF12172">
    <property type="entry name" value="zf-ChsH2"/>
    <property type="match status" value="1"/>
</dbReference>
<gene>
    <name evidence="3" type="ORF">R4198_22715</name>
</gene>
<dbReference type="RefSeq" id="WP_317714512.1">
    <property type="nucleotide sequence ID" value="NZ_JAWLUM010000004.1"/>
</dbReference>
<dbReference type="InterPro" id="IPR052513">
    <property type="entry name" value="Thioester_dehydratase-like"/>
</dbReference>
<organism evidence="3 4">
    <name type="scientific">Williamsia marianensis</name>
    <dbReference type="NCBI Taxonomy" id="85044"/>
    <lineage>
        <taxon>Bacteria</taxon>
        <taxon>Bacillati</taxon>
        <taxon>Actinomycetota</taxon>
        <taxon>Actinomycetes</taxon>
        <taxon>Mycobacteriales</taxon>
        <taxon>Nocardiaceae</taxon>
        <taxon>Williamsia</taxon>
    </lineage>
</organism>
<comment type="caution">
    <text evidence="3">The sequence shown here is derived from an EMBL/GenBank/DDBJ whole genome shotgun (WGS) entry which is preliminary data.</text>
</comment>
<evidence type="ECO:0000313" key="3">
    <source>
        <dbReference type="EMBL" id="MDV7136518.1"/>
    </source>
</evidence>
<dbReference type="InterPro" id="IPR012340">
    <property type="entry name" value="NA-bd_OB-fold"/>
</dbReference>
<feature type="domain" description="ChsH2 rubredoxin-like zinc ribbon" evidence="2">
    <location>
        <begin position="24"/>
        <end position="60"/>
    </location>
</feature>
<dbReference type="InterPro" id="IPR022002">
    <property type="entry name" value="ChsH2_Znr"/>
</dbReference>
<protein>
    <submittedName>
        <fullName evidence="3">OB-fold domain-containing protein</fullName>
    </submittedName>
</protein>
<name>A0ABU4EZ45_WILMA</name>
<evidence type="ECO:0000259" key="2">
    <source>
        <dbReference type="Pfam" id="PF12172"/>
    </source>
</evidence>
<accession>A0ABU4EZ45</accession>
<dbReference type="InterPro" id="IPR002878">
    <property type="entry name" value="ChsH2_C"/>
</dbReference>
<dbReference type="SUPFAM" id="SSF50249">
    <property type="entry name" value="Nucleic acid-binding proteins"/>
    <property type="match status" value="1"/>
</dbReference>
<dbReference type="PANTHER" id="PTHR34075">
    <property type="entry name" value="BLR3430 PROTEIN"/>
    <property type="match status" value="1"/>
</dbReference>
<dbReference type="Pfam" id="PF01796">
    <property type="entry name" value="OB_ChsH2_C"/>
    <property type="match status" value="1"/>
</dbReference>
<evidence type="ECO:0000259" key="1">
    <source>
        <dbReference type="Pfam" id="PF01796"/>
    </source>
</evidence>